<evidence type="ECO:0000256" key="1">
    <source>
        <dbReference type="ARBA" id="ARBA00023015"/>
    </source>
</evidence>
<evidence type="ECO:0000256" key="4">
    <source>
        <dbReference type="PROSITE-ProRule" id="PRU00335"/>
    </source>
</evidence>
<dbReference type="PANTHER" id="PTHR47506:SF6">
    <property type="entry name" value="HTH-TYPE TRANSCRIPTIONAL REPRESSOR NEMR"/>
    <property type="match status" value="1"/>
</dbReference>
<dbReference type="InterPro" id="IPR001647">
    <property type="entry name" value="HTH_TetR"/>
</dbReference>
<dbReference type="Proteomes" id="UP000030019">
    <property type="component" value="Unassembled WGS sequence"/>
</dbReference>
<dbReference type="PROSITE" id="PS50977">
    <property type="entry name" value="HTH_TETR_2"/>
    <property type="match status" value="1"/>
</dbReference>
<proteinExistence type="predicted"/>
<dbReference type="Pfam" id="PF00440">
    <property type="entry name" value="TetR_N"/>
    <property type="match status" value="1"/>
</dbReference>
<evidence type="ECO:0000259" key="5">
    <source>
        <dbReference type="PROSITE" id="PS50977"/>
    </source>
</evidence>
<dbReference type="STRING" id="176090.SSIN_1087"/>
<dbReference type="PANTHER" id="PTHR47506">
    <property type="entry name" value="TRANSCRIPTIONAL REGULATORY PROTEIN"/>
    <property type="match status" value="1"/>
</dbReference>
<feature type="domain" description="HTH tetR-type" evidence="5">
    <location>
        <begin position="6"/>
        <end position="66"/>
    </location>
</feature>
<keyword evidence="3" id="KW-0804">Transcription</keyword>
<dbReference type="eggNOG" id="COG1309">
    <property type="taxonomic scope" value="Bacteria"/>
</dbReference>
<keyword evidence="7" id="KW-1185">Reference proteome</keyword>
<dbReference type="AlphaFoldDB" id="A0A0A0DGB4"/>
<dbReference type="SUPFAM" id="SSF46689">
    <property type="entry name" value="Homeodomain-like"/>
    <property type="match status" value="1"/>
</dbReference>
<reference evidence="6 7" key="1">
    <citation type="submission" date="2014-06" db="EMBL/GenBank/DDBJ databases">
        <authorList>
            <person name="Teng J.L."/>
            <person name="Huang Y."/>
            <person name="Tse H."/>
            <person name="Lau S.K."/>
            <person name="Woo P.C."/>
        </authorList>
    </citation>
    <scope>NUCLEOTIDE SEQUENCE [LARGE SCALE GENOMIC DNA]</scope>
    <source>
        <strain evidence="6 7">HKU4</strain>
    </source>
</reference>
<dbReference type="PATRIC" id="fig|176090.4.peg.1052"/>
<evidence type="ECO:0000256" key="2">
    <source>
        <dbReference type="ARBA" id="ARBA00023125"/>
    </source>
</evidence>
<keyword evidence="2 4" id="KW-0238">DNA-binding</keyword>
<dbReference type="SUPFAM" id="SSF48498">
    <property type="entry name" value="Tetracyclin repressor-like, C-terminal domain"/>
    <property type="match status" value="1"/>
</dbReference>
<dbReference type="EMBL" id="JPEN01000065">
    <property type="protein sequence ID" value="KGM37149.1"/>
    <property type="molecule type" value="Genomic_DNA"/>
</dbReference>
<keyword evidence="1" id="KW-0805">Transcription regulation</keyword>
<accession>A0A0A0DGB4</accession>
<evidence type="ECO:0000256" key="3">
    <source>
        <dbReference type="ARBA" id="ARBA00023163"/>
    </source>
</evidence>
<evidence type="ECO:0000313" key="7">
    <source>
        <dbReference type="Proteomes" id="UP000030019"/>
    </source>
</evidence>
<sequence>MKRNTAQLKEDLIQTGIEEIRKHGIEQLSLRTVAKACGVTHGSPYRHFESKEGYLKVVLTQLSLFLNQEINKNIDATGSARDQLTQLGLNFIIFAKTYPHFFEALFIKFPFKYMKVTQDTILLECDLPGFDKFKELVLKLRKEENFSNSEAESLFHFWSFITGLAVLANSPIGQDLDQQAIQNTIQHMLDIYIKGERS</sequence>
<organism evidence="6 7">
    <name type="scientific">Streptococcus sinensis</name>
    <dbReference type="NCBI Taxonomy" id="176090"/>
    <lineage>
        <taxon>Bacteria</taxon>
        <taxon>Bacillati</taxon>
        <taxon>Bacillota</taxon>
        <taxon>Bacilli</taxon>
        <taxon>Lactobacillales</taxon>
        <taxon>Streptococcaceae</taxon>
        <taxon>Streptococcus</taxon>
    </lineage>
</organism>
<name>A0A0A0DGB4_9STRE</name>
<dbReference type="Gene3D" id="1.10.357.10">
    <property type="entry name" value="Tetracycline Repressor, domain 2"/>
    <property type="match status" value="1"/>
</dbReference>
<dbReference type="RefSeq" id="WP_037616547.1">
    <property type="nucleotide sequence ID" value="NZ_JPEN01000065.1"/>
</dbReference>
<protein>
    <submittedName>
        <fullName evidence="6">Transcriptional regulator, TetR family</fullName>
    </submittedName>
</protein>
<evidence type="ECO:0000313" key="6">
    <source>
        <dbReference type="EMBL" id="KGM37149.1"/>
    </source>
</evidence>
<dbReference type="GO" id="GO:0003677">
    <property type="term" value="F:DNA binding"/>
    <property type="evidence" value="ECO:0007669"/>
    <property type="project" value="UniProtKB-UniRule"/>
</dbReference>
<feature type="DNA-binding region" description="H-T-H motif" evidence="4">
    <location>
        <begin position="29"/>
        <end position="48"/>
    </location>
</feature>
<dbReference type="InterPro" id="IPR036271">
    <property type="entry name" value="Tet_transcr_reg_TetR-rel_C_sf"/>
</dbReference>
<comment type="caution">
    <text evidence="6">The sequence shown here is derived from an EMBL/GenBank/DDBJ whole genome shotgun (WGS) entry which is preliminary data.</text>
</comment>
<dbReference type="InterPro" id="IPR009057">
    <property type="entry name" value="Homeodomain-like_sf"/>
</dbReference>
<gene>
    <name evidence="6" type="ORF">SSIN_1087</name>
</gene>